<organism evidence="2 3">
    <name type="scientific">Botryobasidium botryosum (strain FD-172 SS1)</name>
    <dbReference type="NCBI Taxonomy" id="930990"/>
    <lineage>
        <taxon>Eukaryota</taxon>
        <taxon>Fungi</taxon>
        <taxon>Dikarya</taxon>
        <taxon>Basidiomycota</taxon>
        <taxon>Agaricomycotina</taxon>
        <taxon>Agaricomycetes</taxon>
        <taxon>Cantharellales</taxon>
        <taxon>Botryobasidiaceae</taxon>
        <taxon>Botryobasidium</taxon>
    </lineage>
</organism>
<dbReference type="Proteomes" id="UP000027195">
    <property type="component" value="Unassembled WGS sequence"/>
</dbReference>
<gene>
    <name evidence="2" type="ORF">BOTBODRAFT_464258</name>
</gene>
<feature type="region of interest" description="Disordered" evidence="1">
    <location>
        <begin position="184"/>
        <end position="229"/>
    </location>
</feature>
<protein>
    <submittedName>
        <fullName evidence="2">Uncharacterized protein</fullName>
    </submittedName>
</protein>
<feature type="region of interest" description="Disordered" evidence="1">
    <location>
        <begin position="71"/>
        <end position="111"/>
    </location>
</feature>
<sequence>MIINQSVLLSQSPTINVQIVTRVECREALESLLSGTPGTIGLSASFDAESRLESVVFATAKDAVLVDVRPERLPDPVDSEDAPVENSGPPNADSADADGTRGADVVAGADGPGDADLALHVDGAAGETGAATSGSTGVGYDWGAGVGDPDYVIAAWGDPAPQPDLGSNNNAKVGAVGANASATAEASSSAAARVKSKPKGKGKGKAQPKVPRKLKSKPAQAQAPPAVQVKTKDPLHDHLVNRPVSFASFTMARLALCIKRDLHLDVAGYDLGTASHLCFSTRQPLSPGEFVVMSVKGAILSEINALWDPVRRPGSFDSTHGRGERGRGKEGEDRDVEEEEGWRELRNEKTCLQAWVAFW</sequence>
<name>A0A067M693_BOTB1</name>
<dbReference type="InParanoid" id="A0A067M693"/>
<evidence type="ECO:0000313" key="2">
    <source>
        <dbReference type="EMBL" id="KDQ11283.1"/>
    </source>
</evidence>
<dbReference type="AlphaFoldDB" id="A0A067M693"/>
<feature type="compositionally biased region" description="Basic and acidic residues" evidence="1">
    <location>
        <begin position="319"/>
        <end position="332"/>
    </location>
</feature>
<dbReference type="HOGENOM" id="CLU_771569_0_0_1"/>
<evidence type="ECO:0000313" key="3">
    <source>
        <dbReference type="Proteomes" id="UP000027195"/>
    </source>
</evidence>
<feature type="compositionally biased region" description="Basic residues" evidence="1">
    <location>
        <begin position="194"/>
        <end position="216"/>
    </location>
</feature>
<evidence type="ECO:0000256" key="1">
    <source>
        <dbReference type="SAM" id="MobiDB-lite"/>
    </source>
</evidence>
<accession>A0A067M693</accession>
<feature type="compositionally biased region" description="Low complexity" evidence="1">
    <location>
        <begin position="218"/>
        <end position="229"/>
    </location>
</feature>
<feature type="region of interest" description="Disordered" evidence="1">
    <location>
        <begin position="314"/>
        <end position="340"/>
    </location>
</feature>
<keyword evidence="3" id="KW-1185">Reference proteome</keyword>
<reference evidence="3" key="1">
    <citation type="journal article" date="2014" name="Proc. Natl. Acad. Sci. U.S.A.">
        <title>Extensive sampling of basidiomycete genomes demonstrates inadequacy of the white-rot/brown-rot paradigm for wood decay fungi.</title>
        <authorList>
            <person name="Riley R."/>
            <person name="Salamov A.A."/>
            <person name="Brown D.W."/>
            <person name="Nagy L.G."/>
            <person name="Floudas D."/>
            <person name="Held B.W."/>
            <person name="Levasseur A."/>
            <person name="Lombard V."/>
            <person name="Morin E."/>
            <person name="Otillar R."/>
            <person name="Lindquist E.A."/>
            <person name="Sun H."/>
            <person name="LaButti K.M."/>
            <person name="Schmutz J."/>
            <person name="Jabbour D."/>
            <person name="Luo H."/>
            <person name="Baker S.E."/>
            <person name="Pisabarro A.G."/>
            <person name="Walton J.D."/>
            <person name="Blanchette R.A."/>
            <person name="Henrissat B."/>
            <person name="Martin F."/>
            <person name="Cullen D."/>
            <person name="Hibbett D.S."/>
            <person name="Grigoriev I.V."/>
        </authorList>
    </citation>
    <scope>NUCLEOTIDE SEQUENCE [LARGE SCALE GENOMIC DNA]</scope>
    <source>
        <strain evidence="3">FD-172 SS1</strain>
    </source>
</reference>
<dbReference type="EMBL" id="KL198060">
    <property type="protein sequence ID" value="KDQ11283.1"/>
    <property type="molecule type" value="Genomic_DNA"/>
</dbReference>
<proteinExistence type="predicted"/>
<feature type="compositionally biased region" description="Low complexity" evidence="1">
    <location>
        <begin position="100"/>
        <end position="111"/>
    </location>
</feature>